<dbReference type="OrthoDB" id="10447205at2759"/>
<dbReference type="AlphaFoldDB" id="A0A9N9JX26"/>
<evidence type="ECO:0000313" key="3">
    <source>
        <dbReference type="Proteomes" id="UP000789405"/>
    </source>
</evidence>
<dbReference type="Proteomes" id="UP000789405">
    <property type="component" value="Unassembled WGS sequence"/>
</dbReference>
<keyword evidence="3" id="KW-1185">Reference proteome</keyword>
<evidence type="ECO:0000313" key="2">
    <source>
        <dbReference type="EMBL" id="CAG8801652.1"/>
    </source>
</evidence>
<name>A0A9N9JX26_9GLOM</name>
<comment type="caution">
    <text evidence="2">The sequence shown here is derived from an EMBL/GenBank/DDBJ whole genome shotgun (WGS) entry which is preliminary data.</text>
</comment>
<dbReference type="EMBL" id="CAJVPY010036117">
    <property type="protein sequence ID" value="CAG8801652.1"/>
    <property type="molecule type" value="Genomic_DNA"/>
</dbReference>
<protein>
    <submittedName>
        <fullName evidence="2">23406_t:CDS:1</fullName>
    </submittedName>
</protein>
<organism evidence="2 3">
    <name type="scientific">Dentiscutata erythropus</name>
    <dbReference type="NCBI Taxonomy" id="1348616"/>
    <lineage>
        <taxon>Eukaryota</taxon>
        <taxon>Fungi</taxon>
        <taxon>Fungi incertae sedis</taxon>
        <taxon>Mucoromycota</taxon>
        <taxon>Glomeromycotina</taxon>
        <taxon>Glomeromycetes</taxon>
        <taxon>Diversisporales</taxon>
        <taxon>Gigasporaceae</taxon>
        <taxon>Dentiscutata</taxon>
    </lineage>
</organism>
<evidence type="ECO:0000256" key="1">
    <source>
        <dbReference type="SAM" id="MobiDB-lite"/>
    </source>
</evidence>
<gene>
    <name evidence="2" type="ORF">DERYTH_LOCUS23499</name>
</gene>
<feature type="compositionally biased region" description="Acidic residues" evidence="1">
    <location>
        <begin position="76"/>
        <end position="85"/>
    </location>
</feature>
<accession>A0A9N9JX26</accession>
<proteinExistence type="predicted"/>
<reference evidence="2" key="1">
    <citation type="submission" date="2021-06" db="EMBL/GenBank/DDBJ databases">
        <authorList>
            <person name="Kallberg Y."/>
            <person name="Tangrot J."/>
            <person name="Rosling A."/>
        </authorList>
    </citation>
    <scope>NUCLEOTIDE SEQUENCE</scope>
    <source>
        <strain evidence="2">MA453B</strain>
    </source>
</reference>
<sequence>MAHIEIPMSFEKPHLIKEADLFTKFAGVSLDESFIAILYTNNNDKFELRMYRVITNEVTNKKELSEEHSQSLTFFTDEEDEIQEQ</sequence>
<feature type="region of interest" description="Disordered" evidence="1">
    <location>
        <begin position="64"/>
        <end position="85"/>
    </location>
</feature>